<dbReference type="AlphaFoldDB" id="A0A4Y8IG71"/>
<keyword evidence="1" id="KW-1133">Transmembrane helix</keyword>
<name>A0A4Y8IG71_9BACI</name>
<proteinExistence type="predicted"/>
<dbReference type="GO" id="GO:1902201">
    <property type="term" value="P:negative regulation of bacterial-type flagellum-dependent cell motility"/>
    <property type="evidence" value="ECO:0007669"/>
    <property type="project" value="TreeGrafter"/>
</dbReference>
<dbReference type="InterPro" id="IPR050469">
    <property type="entry name" value="Diguanylate_Cyclase"/>
</dbReference>
<evidence type="ECO:0000259" key="2">
    <source>
        <dbReference type="PROSITE" id="PS50887"/>
    </source>
</evidence>
<sequence length="415" mass="48175">MSMRKDKFYIGTLFLIAVSSTIALGFHDGLEFNTIALTIALYWIFSIIYFNLRYIFTTNKGITLDYGISYSLSIAVFLGPLGLLIYETLNRISVYISRKLTKTADEEEGLHTFYNIGSFALSSTFAYLLYWWLEPFFIQIPLGYWVLIVILMIIVVSLSDLFLAVILYLWGEITDRGKFVRFIKDRSFNDTLKSALSNGFLLYLLLENQFELVFVFFLINYTINRSIVYKARATQDKIERDQFEEMAYTDFLTAAYNRAYMNKRLEELADNASGEQIGIAIADLDRFKQLNDQYNHYVGDQVLQHFIDQVRLYLGEDGEVFRSGGEEFTLFIYGKTFDETYDLIDQLRQNIKTTSVTVDYLGKPENVEYSSSFGLYYFTISDEKSIEKAHIHADDLLYVSKERGRNRLTSHDATK</sequence>
<keyword evidence="4" id="KW-1185">Reference proteome</keyword>
<dbReference type="InterPro" id="IPR043128">
    <property type="entry name" value="Rev_trsase/Diguanyl_cyclase"/>
</dbReference>
<gene>
    <name evidence="3" type="ORF">E3U55_10120</name>
</gene>
<dbReference type="Proteomes" id="UP000297975">
    <property type="component" value="Unassembled WGS sequence"/>
</dbReference>
<dbReference type="PANTHER" id="PTHR45138">
    <property type="entry name" value="REGULATORY COMPONENTS OF SENSORY TRANSDUCTION SYSTEM"/>
    <property type="match status" value="1"/>
</dbReference>
<dbReference type="GO" id="GO:0052621">
    <property type="term" value="F:diguanylate cyclase activity"/>
    <property type="evidence" value="ECO:0007669"/>
    <property type="project" value="TreeGrafter"/>
</dbReference>
<evidence type="ECO:0000313" key="4">
    <source>
        <dbReference type="Proteomes" id="UP000297975"/>
    </source>
</evidence>
<dbReference type="Pfam" id="PF00990">
    <property type="entry name" value="GGDEF"/>
    <property type="match status" value="1"/>
</dbReference>
<comment type="caution">
    <text evidence="3">The sequence shown here is derived from an EMBL/GenBank/DDBJ whole genome shotgun (WGS) entry which is preliminary data.</text>
</comment>
<dbReference type="PANTHER" id="PTHR45138:SF9">
    <property type="entry name" value="DIGUANYLATE CYCLASE DGCM-RELATED"/>
    <property type="match status" value="1"/>
</dbReference>
<feature type="domain" description="GGDEF" evidence="2">
    <location>
        <begin position="275"/>
        <end position="413"/>
    </location>
</feature>
<keyword evidence="1" id="KW-0812">Transmembrane</keyword>
<feature type="transmembrane region" description="Helical" evidence="1">
    <location>
        <begin position="35"/>
        <end position="56"/>
    </location>
</feature>
<organism evidence="3 4">
    <name type="scientific">Filobacillus milosensis</name>
    <dbReference type="NCBI Taxonomy" id="94137"/>
    <lineage>
        <taxon>Bacteria</taxon>
        <taxon>Bacillati</taxon>
        <taxon>Bacillota</taxon>
        <taxon>Bacilli</taxon>
        <taxon>Bacillales</taxon>
        <taxon>Bacillaceae</taxon>
        <taxon>Filobacillus</taxon>
    </lineage>
</organism>
<dbReference type="GO" id="GO:0043709">
    <property type="term" value="P:cell adhesion involved in single-species biofilm formation"/>
    <property type="evidence" value="ECO:0007669"/>
    <property type="project" value="TreeGrafter"/>
</dbReference>
<evidence type="ECO:0000256" key="1">
    <source>
        <dbReference type="SAM" id="Phobius"/>
    </source>
</evidence>
<dbReference type="Gene3D" id="3.30.70.270">
    <property type="match status" value="1"/>
</dbReference>
<dbReference type="CDD" id="cd01949">
    <property type="entry name" value="GGDEF"/>
    <property type="match status" value="1"/>
</dbReference>
<dbReference type="OrthoDB" id="9759607at2"/>
<reference evidence="3 4" key="1">
    <citation type="submission" date="2019-03" db="EMBL/GenBank/DDBJ databases">
        <authorList>
            <person name="He R.-H."/>
        </authorList>
    </citation>
    <scope>NUCLEOTIDE SEQUENCE [LARGE SCALE GENOMIC DNA]</scope>
    <source>
        <strain evidence="4">SH 714</strain>
    </source>
</reference>
<dbReference type="InterPro" id="IPR029787">
    <property type="entry name" value="Nucleotide_cyclase"/>
</dbReference>
<dbReference type="PROSITE" id="PS50887">
    <property type="entry name" value="GGDEF"/>
    <property type="match status" value="1"/>
</dbReference>
<feature type="transmembrane region" description="Helical" evidence="1">
    <location>
        <begin position="113"/>
        <end position="133"/>
    </location>
</feature>
<keyword evidence="1" id="KW-0472">Membrane</keyword>
<feature type="transmembrane region" description="Helical" evidence="1">
    <location>
        <begin position="68"/>
        <end position="86"/>
    </location>
</feature>
<feature type="transmembrane region" description="Helical" evidence="1">
    <location>
        <begin position="145"/>
        <end position="170"/>
    </location>
</feature>
<dbReference type="EMBL" id="SOPW01000010">
    <property type="protein sequence ID" value="TFB19511.1"/>
    <property type="molecule type" value="Genomic_DNA"/>
</dbReference>
<dbReference type="SMART" id="SM00267">
    <property type="entry name" value="GGDEF"/>
    <property type="match status" value="1"/>
</dbReference>
<accession>A0A4Y8IG71</accession>
<dbReference type="GO" id="GO:0005886">
    <property type="term" value="C:plasma membrane"/>
    <property type="evidence" value="ECO:0007669"/>
    <property type="project" value="TreeGrafter"/>
</dbReference>
<evidence type="ECO:0000313" key="3">
    <source>
        <dbReference type="EMBL" id="TFB19511.1"/>
    </source>
</evidence>
<protein>
    <submittedName>
        <fullName evidence="3">GGDEF domain-containing protein</fullName>
    </submittedName>
</protein>
<dbReference type="SUPFAM" id="SSF55073">
    <property type="entry name" value="Nucleotide cyclase"/>
    <property type="match status" value="1"/>
</dbReference>
<dbReference type="NCBIfam" id="TIGR00254">
    <property type="entry name" value="GGDEF"/>
    <property type="match status" value="1"/>
</dbReference>
<dbReference type="InterPro" id="IPR000160">
    <property type="entry name" value="GGDEF_dom"/>
</dbReference>
<feature type="transmembrane region" description="Helical" evidence="1">
    <location>
        <begin position="200"/>
        <end position="223"/>
    </location>
</feature>